<proteinExistence type="predicted"/>
<dbReference type="AlphaFoldDB" id="M2AM83"/>
<sequence length="175" mass="19429">MVVPTVEQLTDAVVDAAATAFRELFATGETFYYCVLITTGDALPPYIAAWSHESLANAGDPELDRWHYASSPYLDFGSQHFASVRDLWFARPAIDTGDWRTEYHLRMTALESAMLRLDAADVFGSADARQRLMINVEVVPPDHTNTERAIRLNPPESITQWLAEAAEPLDDGTVA</sequence>
<dbReference type="Pfam" id="PF14136">
    <property type="entry name" value="DUF4303"/>
    <property type="match status" value="1"/>
</dbReference>
<gene>
    <name evidence="1" type="ORF">RE6C_01028</name>
</gene>
<organism evidence="1 2">
    <name type="scientific">Rhodopirellula europaea 6C</name>
    <dbReference type="NCBI Taxonomy" id="1263867"/>
    <lineage>
        <taxon>Bacteria</taxon>
        <taxon>Pseudomonadati</taxon>
        <taxon>Planctomycetota</taxon>
        <taxon>Planctomycetia</taxon>
        <taxon>Pirellulales</taxon>
        <taxon>Pirellulaceae</taxon>
        <taxon>Rhodopirellula</taxon>
    </lineage>
</organism>
<evidence type="ECO:0008006" key="3">
    <source>
        <dbReference type="Google" id="ProtNLM"/>
    </source>
</evidence>
<reference evidence="1" key="2">
    <citation type="journal article" date="2013" name="Mar. Genomics">
        <title>Expression of sulfatases in Rhodopirellula baltica and the diversity of sulfatases in the genus Rhodopirellula.</title>
        <authorList>
            <person name="Wegner C.E."/>
            <person name="Richter-Heitmann T."/>
            <person name="Klindworth A."/>
            <person name="Klockow C."/>
            <person name="Richter M."/>
            <person name="Achstetter T."/>
            <person name="Glockner F.O."/>
            <person name="Harder J."/>
        </authorList>
    </citation>
    <scope>NUCLEOTIDE SEQUENCE [LARGE SCALE GENOMIC DNA]</scope>
    <source>
        <strain evidence="1">6C</strain>
    </source>
</reference>
<comment type="caution">
    <text evidence="1">The sequence shown here is derived from an EMBL/GenBank/DDBJ whole genome shotgun (WGS) entry which is preliminary data.</text>
</comment>
<evidence type="ECO:0000313" key="2">
    <source>
        <dbReference type="Proteomes" id="UP000011529"/>
    </source>
</evidence>
<protein>
    <recommendedName>
        <fullName evidence="3">DUF4303 domain-containing protein</fullName>
    </recommendedName>
</protein>
<name>M2AM83_9BACT</name>
<evidence type="ECO:0000313" key="1">
    <source>
        <dbReference type="EMBL" id="EMB18245.1"/>
    </source>
</evidence>
<keyword evidence="2" id="KW-1185">Reference proteome</keyword>
<dbReference type="EMBL" id="ANMO01000057">
    <property type="protein sequence ID" value="EMB18245.1"/>
    <property type="molecule type" value="Genomic_DNA"/>
</dbReference>
<reference evidence="1" key="1">
    <citation type="submission" date="2012-11" db="EMBL/GenBank/DDBJ databases">
        <title>Permanent draft genomes of Rhodopirellula europaea strain SH398 and 6C.</title>
        <authorList>
            <person name="Richter M."/>
            <person name="Richter-Heitmann T."/>
            <person name="Frank C."/>
            <person name="Harder J."/>
            <person name="Glockner F.O."/>
        </authorList>
    </citation>
    <scope>NUCLEOTIDE SEQUENCE</scope>
    <source>
        <strain evidence="1">6C</strain>
    </source>
</reference>
<dbReference type="PATRIC" id="fig|1263867.3.peg.1090"/>
<accession>M2AM83</accession>
<dbReference type="RefSeq" id="WP_008654431.1">
    <property type="nucleotide sequence ID" value="NZ_ANMO01000057.1"/>
</dbReference>
<dbReference type="InterPro" id="IPR025409">
    <property type="entry name" value="DUF4303"/>
</dbReference>
<dbReference type="Proteomes" id="UP000011529">
    <property type="component" value="Unassembled WGS sequence"/>
</dbReference>